<dbReference type="OrthoDB" id="9810174at2"/>
<proteinExistence type="predicted"/>
<dbReference type="InterPro" id="IPR011083">
    <property type="entry name" value="Phage_tail_collar_dom"/>
</dbReference>
<dbReference type="Proteomes" id="UP000295620">
    <property type="component" value="Unassembled WGS sequence"/>
</dbReference>
<feature type="domain" description="Phage tail collar" evidence="1">
    <location>
        <begin position="7"/>
        <end position="63"/>
    </location>
</feature>
<dbReference type="EMBL" id="SNYC01000005">
    <property type="protein sequence ID" value="TDQ08056.1"/>
    <property type="molecule type" value="Genomic_DNA"/>
</dbReference>
<dbReference type="RefSeq" id="WP_133576463.1">
    <property type="nucleotide sequence ID" value="NZ_SNYC01000005.1"/>
</dbReference>
<dbReference type="InterPro" id="IPR037053">
    <property type="entry name" value="Phage_tail_collar_dom_sf"/>
</dbReference>
<evidence type="ECO:0000313" key="3">
    <source>
        <dbReference type="Proteomes" id="UP000295620"/>
    </source>
</evidence>
<organism evidence="2 3">
    <name type="scientific">Pedobacter metabolipauper</name>
    <dbReference type="NCBI Taxonomy" id="425513"/>
    <lineage>
        <taxon>Bacteria</taxon>
        <taxon>Pseudomonadati</taxon>
        <taxon>Bacteroidota</taxon>
        <taxon>Sphingobacteriia</taxon>
        <taxon>Sphingobacteriales</taxon>
        <taxon>Sphingobacteriaceae</taxon>
        <taxon>Pedobacter</taxon>
    </lineage>
</organism>
<reference evidence="2 3" key="1">
    <citation type="submission" date="2019-03" db="EMBL/GenBank/DDBJ databases">
        <title>Genomic Encyclopedia of Archaeal and Bacterial Type Strains, Phase II (KMG-II): from individual species to whole genera.</title>
        <authorList>
            <person name="Goeker M."/>
        </authorList>
    </citation>
    <scope>NUCLEOTIDE SEQUENCE [LARGE SCALE GENOMIC DNA]</scope>
    <source>
        <strain evidence="2 3">DSM 19035</strain>
    </source>
</reference>
<gene>
    <name evidence="2" type="ORF">ATK78_2557</name>
</gene>
<keyword evidence="3" id="KW-1185">Reference proteome</keyword>
<comment type="caution">
    <text evidence="2">The sequence shown here is derived from an EMBL/GenBank/DDBJ whole genome shotgun (WGS) entry which is preliminary data.</text>
</comment>
<dbReference type="AlphaFoldDB" id="A0A4R6SSY8"/>
<name>A0A4R6SSY8_9SPHI</name>
<accession>A0A4R6SSY8</accession>
<dbReference type="Pfam" id="PF07484">
    <property type="entry name" value="Collar"/>
    <property type="match status" value="1"/>
</dbReference>
<protein>
    <submittedName>
        <fullName evidence="2">Microcystin-dependent protein</fullName>
    </submittedName>
</protein>
<sequence length="176" mass="19008">MEPFLAEIKMISFHYAPKGWAFCNGQVLTLNKDTKDLFSLIGIQFGGDGVNNFALPDLRGRVPMVNDNVNIKQGQSIGSASIKLTYKQMPLHNHQLNASTLPGSLGSGNPDNNIFGDTGDADKDYFTYPQGQSPALVTMSLKTIAEAGISDPIANLMPYLGINFIIATSGIYPQKP</sequence>
<dbReference type="Gene3D" id="3.90.1340.10">
    <property type="entry name" value="Phage tail collar domain"/>
    <property type="match status" value="1"/>
</dbReference>
<evidence type="ECO:0000313" key="2">
    <source>
        <dbReference type="EMBL" id="TDQ08056.1"/>
    </source>
</evidence>
<dbReference type="SUPFAM" id="SSF88874">
    <property type="entry name" value="Receptor-binding domain of short tail fibre protein gp12"/>
    <property type="match status" value="1"/>
</dbReference>
<evidence type="ECO:0000259" key="1">
    <source>
        <dbReference type="Pfam" id="PF07484"/>
    </source>
</evidence>